<proteinExistence type="predicted"/>
<gene>
    <name evidence="1" type="ORF">KC571_03265</name>
</gene>
<dbReference type="EMBL" id="JAGQKX010000085">
    <property type="protein sequence ID" value="MCA9390399.1"/>
    <property type="molecule type" value="Genomic_DNA"/>
</dbReference>
<organism evidence="1 2">
    <name type="scientific">candidate division WWE3 bacterium</name>
    <dbReference type="NCBI Taxonomy" id="2053526"/>
    <lineage>
        <taxon>Bacteria</taxon>
        <taxon>Katanobacteria</taxon>
    </lineage>
</organism>
<reference evidence="1" key="1">
    <citation type="submission" date="2020-04" db="EMBL/GenBank/DDBJ databases">
        <authorList>
            <person name="Zhang T."/>
        </authorList>
    </citation>
    <scope>NUCLEOTIDE SEQUENCE</scope>
    <source>
        <strain evidence="1">HKST-UBA01</strain>
    </source>
</reference>
<dbReference type="Proteomes" id="UP000701698">
    <property type="component" value="Unassembled WGS sequence"/>
</dbReference>
<comment type="caution">
    <text evidence="1">The sequence shown here is derived from an EMBL/GenBank/DDBJ whole genome shotgun (WGS) entry which is preliminary data.</text>
</comment>
<sequence length="80" mass="9296">MSKAVVRHNTLNALVERLMQLFNLAESSLAETADPDHNKILWMLIRDEVDQLDQKTLDRILRDIVTASIMERVHQKIQNT</sequence>
<dbReference type="AlphaFoldDB" id="A0A955RPM2"/>
<accession>A0A955RPM2</accession>
<evidence type="ECO:0000313" key="2">
    <source>
        <dbReference type="Proteomes" id="UP000701698"/>
    </source>
</evidence>
<evidence type="ECO:0000313" key="1">
    <source>
        <dbReference type="EMBL" id="MCA9390399.1"/>
    </source>
</evidence>
<reference evidence="1" key="2">
    <citation type="journal article" date="2021" name="Microbiome">
        <title>Successional dynamics and alternative stable states in a saline activated sludge microbial community over 9 years.</title>
        <authorList>
            <person name="Wang Y."/>
            <person name="Ye J."/>
            <person name="Ju F."/>
            <person name="Liu L."/>
            <person name="Boyd J.A."/>
            <person name="Deng Y."/>
            <person name="Parks D.H."/>
            <person name="Jiang X."/>
            <person name="Yin X."/>
            <person name="Woodcroft B.J."/>
            <person name="Tyson G.W."/>
            <person name="Hugenholtz P."/>
            <person name="Polz M.F."/>
            <person name="Zhang T."/>
        </authorList>
    </citation>
    <scope>NUCLEOTIDE SEQUENCE</scope>
    <source>
        <strain evidence="1">HKST-UBA01</strain>
    </source>
</reference>
<protein>
    <submittedName>
        <fullName evidence="1">Uncharacterized protein</fullName>
    </submittedName>
</protein>
<name>A0A955RPM2_UNCKA</name>